<feature type="transmembrane region" description="Helical" evidence="9">
    <location>
        <begin position="35"/>
        <end position="55"/>
    </location>
</feature>
<evidence type="ECO:0000256" key="1">
    <source>
        <dbReference type="ARBA" id="ARBA00004141"/>
    </source>
</evidence>
<evidence type="ECO:0000256" key="5">
    <source>
        <dbReference type="ARBA" id="ARBA00022989"/>
    </source>
</evidence>
<dbReference type="FunFam" id="1.20.1280.290:FF:000006">
    <property type="entry name" value="mannose-P-dolichol utilization defect 1 protein"/>
    <property type="match status" value="1"/>
</dbReference>
<gene>
    <name evidence="10" type="ORF">GRJ2_002584900</name>
</gene>
<evidence type="ECO:0000256" key="6">
    <source>
        <dbReference type="ARBA" id="ARBA00023136"/>
    </source>
</evidence>
<evidence type="ECO:0000313" key="11">
    <source>
        <dbReference type="Proteomes" id="UP001623348"/>
    </source>
</evidence>
<dbReference type="SMART" id="SM00679">
    <property type="entry name" value="CTNS"/>
    <property type="match status" value="2"/>
</dbReference>
<dbReference type="PANTHER" id="PTHR12226:SF2">
    <property type="entry name" value="MANNOSE-P-DOLICHOL UTILIZATION DEFECT 1 PROTEIN"/>
    <property type="match status" value="1"/>
</dbReference>
<dbReference type="EMBL" id="BAAFJT010000030">
    <property type="protein sequence ID" value="GAB0201193.1"/>
    <property type="molecule type" value="Genomic_DNA"/>
</dbReference>
<dbReference type="PANTHER" id="PTHR12226">
    <property type="entry name" value="MANNOSE-P-DOLICHOL UTILIZATION DEFECT 1 LEC35 -RELATED"/>
    <property type="match status" value="1"/>
</dbReference>
<comment type="similarity">
    <text evidence="7">Belongs to the MPDU1 (TC 2.A.43.3) family.</text>
</comment>
<keyword evidence="2" id="KW-0813">Transport</keyword>
<dbReference type="Gene3D" id="1.20.1280.290">
    <property type="match status" value="1"/>
</dbReference>
<evidence type="ECO:0000256" key="9">
    <source>
        <dbReference type="SAM" id="Phobius"/>
    </source>
</evidence>
<comment type="caution">
    <text evidence="10">The sequence shown here is derived from an EMBL/GenBank/DDBJ whole genome shotgun (WGS) entry which is preliminary data.</text>
</comment>
<dbReference type="PIRSF" id="PIRSF023381">
    <property type="entry name" value="MannP-dilichol_defect-1p"/>
    <property type="match status" value="1"/>
</dbReference>
<keyword evidence="11" id="KW-1185">Reference proteome</keyword>
<protein>
    <recommendedName>
        <fullName evidence="8">Solute carrier family 66 member 3</fullName>
    </recommendedName>
</protein>
<dbReference type="AlphaFoldDB" id="A0ABC9XU17"/>
<accession>A0ABC9XU17</accession>
<feature type="transmembrane region" description="Helical" evidence="9">
    <location>
        <begin position="206"/>
        <end position="229"/>
    </location>
</feature>
<dbReference type="GO" id="GO:0016020">
    <property type="term" value="C:membrane"/>
    <property type="evidence" value="ECO:0007669"/>
    <property type="project" value="UniProtKB-SubCell"/>
</dbReference>
<name>A0ABC9XU17_GRUJA</name>
<feature type="transmembrane region" description="Helical" evidence="9">
    <location>
        <begin position="67"/>
        <end position="87"/>
    </location>
</feature>
<dbReference type="InterPro" id="IPR006603">
    <property type="entry name" value="PQ-loop_rpt"/>
</dbReference>
<evidence type="ECO:0000256" key="8">
    <source>
        <dbReference type="PIRNR" id="PIRNR023381"/>
    </source>
</evidence>
<reference evidence="10 11" key="1">
    <citation type="submission" date="2024-06" db="EMBL/GenBank/DDBJ databases">
        <title>The draft genome of Grus japonensis, version 3.</title>
        <authorList>
            <person name="Nabeshima K."/>
            <person name="Suzuki S."/>
            <person name="Onuma M."/>
        </authorList>
    </citation>
    <scope>NUCLEOTIDE SEQUENCE [LARGE SCALE GENOMIC DNA]</scope>
    <source>
        <strain evidence="10 11">451A</strain>
    </source>
</reference>
<evidence type="ECO:0000256" key="7">
    <source>
        <dbReference type="ARBA" id="ARBA00038475"/>
    </source>
</evidence>
<evidence type="ECO:0000256" key="2">
    <source>
        <dbReference type="ARBA" id="ARBA00022448"/>
    </source>
</evidence>
<feature type="transmembrane region" description="Helical" evidence="9">
    <location>
        <begin position="122"/>
        <end position="141"/>
    </location>
</feature>
<dbReference type="InterPro" id="IPR016817">
    <property type="entry name" value="MannP-dilichol_defect-1"/>
</dbReference>
<dbReference type="Pfam" id="PF04193">
    <property type="entry name" value="PQ-loop"/>
    <property type="match status" value="1"/>
</dbReference>
<keyword evidence="4" id="KW-0677">Repeat</keyword>
<evidence type="ECO:0000256" key="3">
    <source>
        <dbReference type="ARBA" id="ARBA00022692"/>
    </source>
</evidence>
<keyword evidence="5 8" id="KW-1133">Transmembrane helix</keyword>
<keyword evidence="6 8" id="KW-0472">Membrane</keyword>
<keyword evidence="3 8" id="KW-0812">Transmembrane</keyword>
<feature type="transmembrane region" description="Helical" evidence="9">
    <location>
        <begin position="147"/>
        <end position="166"/>
    </location>
</feature>
<feature type="transmembrane region" description="Helical" evidence="9">
    <location>
        <begin position="93"/>
        <end position="115"/>
    </location>
</feature>
<proteinExistence type="inferred from homology"/>
<sequence length="240" mass="25128">MEAFRGWLVPFLLPERCFDELFLRLHLLHVPCLKILLSKAIGYAIVVGSVMVKLPQVLKVWGARSGAGLNVPSVLLELLALGGSVAYGCARAFPFSAWGESLFLLLQTLALLFLIQHFGGHTARGVLLVAGFGVLLGALLSPRAPPGLVTLLQAANVPIVILSRLLQAAANCRQGHTGQLSGVTTGLLLGGALARVFTSIQETGDALLALTFAASAACNGLLLAQLLYYGGGPSPRPKGD</sequence>
<organism evidence="10 11">
    <name type="scientific">Grus japonensis</name>
    <name type="common">Japanese crane</name>
    <name type="synonym">Red-crowned crane</name>
    <dbReference type="NCBI Taxonomy" id="30415"/>
    <lineage>
        <taxon>Eukaryota</taxon>
        <taxon>Metazoa</taxon>
        <taxon>Chordata</taxon>
        <taxon>Craniata</taxon>
        <taxon>Vertebrata</taxon>
        <taxon>Euteleostomi</taxon>
        <taxon>Archelosauria</taxon>
        <taxon>Archosauria</taxon>
        <taxon>Dinosauria</taxon>
        <taxon>Saurischia</taxon>
        <taxon>Theropoda</taxon>
        <taxon>Coelurosauria</taxon>
        <taxon>Aves</taxon>
        <taxon>Neognathae</taxon>
        <taxon>Neoaves</taxon>
        <taxon>Gruiformes</taxon>
        <taxon>Gruidae</taxon>
        <taxon>Grus</taxon>
    </lineage>
</organism>
<dbReference type="Proteomes" id="UP001623348">
    <property type="component" value="Unassembled WGS sequence"/>
</dbReference>
<evidence type="ECO:0000256" key="4">
    <source>
        <dbReference type="ARBA" id="ARBA00022737"/>
    </source>
</evidence>
<feature type="transmembrane region" description="Helical" evidence="9">
    <location>
        <begin position="178"/>
        <end position="200"/>
    </location>
</feature>
<evidence type="ECO:0000313" key="10">
    <source>
        <dbReference type="EMBL" id="GAB0201193.1"/>
    </source>
</evidence>
<comment type="subcellular location">
    <subcellularLocation>
        <location evidence="1 8">Membrane</location>
        <topology evidence="1 8">Multi-pass membrane protein</topology>
    </subcellularLocation>
</comment>